<organism evidence="8">
    <name type="scientific">Fusarium oxysporum (strain Fo5176)</name>
    <name type="common">Fusarium vascular wilt</name>
    <dbReference type="NCBI Taxonomy" id="660025"/>
    <lineage>
        <taxon>Eukaryota</taxon>
        <taxon>Fungi</taxon>
        <taxon>Dikarya</taxon>
        <taxon>Ascomycota</taxon>
        <taxon>Pezizomycotina</taxon>
        <taxon>Sordariomycetes</taxon>
        <taxon>Hypocreomycetidae</taxon>
        <taxon>Hypocreales</taxon>
        <taxon>Nectriaceae</taxon>
        <taxon>Fusarium</taxon>
        <taxon>Fusarium oxysporum species complex</taxon>
    </lineage>
</organism>
<dbReference type="EMBL" id="AFQF01002871">
    <property type="protein sequence ID" value="EGU78181.1"/>
    <property type="molecule type" value="Genomic_DNA"/>
</dbReference>
<feature type="transmembrane region" description="Helical" evidence="6">
    <location>
        <begin position="506"/>
        <end position="531"/>
    </location>
</feature>
<name>F9FY26_FUSOF</name>
<reference evidence="8" key="1">
    <citation type="journal article" date="2012" name="Mol. Plant Microbe Interact.">
        <title>A highly conserved effector in Fusarium oxysporum is required for full virulence on Arabidopsis.</title>
        <authorList>
            <person name="Thatcher L.F."/>
            <person name="Gardiner D.M."/>
            <person name="Kazan K."/>
            <person name="Manners J."/>
        </authorList>
    </citation>
    <scope>NUCLEOTIDE SEQUENCE [LARGE SCALE GENOMIC DNA]</scope>
    <source>
        <strain evidence="8">Fo5176</strain>
    </source>
</reference>
<evidence type="ECO:0000256" key="6">
    <source>
        <dbReference type="SAM" id="Phobius"/>
    </source>
</evidence>
<feature type="transmembrane region" description="Helical" evidence="6">
    <location>
        <begin position="164"/>
        <end position="184"/>
    </location>
</feature>
<feature type="transmembrane region" description="Helical" evidence="6">
    <location>
        <begin position="400"/>
        <end position="419"/>
    </location>
</feature>
<keyword evidence="2 6" id="KW-0812">Transmembrane</keyword>
<evidence type="ECO:0000313" key="8">
    <source>
        <dbReference type="EMBL" id="EGU78181.1"/>
    </source>
</evidence>
<feature type="transmembrane region" description="Helical" evidence="6">
    <location>
        <begin position="328"/>
        <end position="352"/>
    </location>
</feature>
<dbReference type="CDD" id="cd17323">
    <property type="entry name" value="MFS_Tpo1_MDR_like"/>
    <property type="match status" value="1"/>
</dbReference>
<proteinExistence type="predicted"/>
<dbReference type="Pfam" id="PF07690">
    <property type="entry name" value="MFS_1"/>
    <property type="match status" value="1"/>
</dbReference>
<feature type="transmembrane region" description="Helical" evidence="6">
    <location>
        <begin position="293"/>
        <end position="316"/>
    </location>
</feature>
<dbReference type="OrthoDB" id="3357846at2759"/>
<sequence length="606" mass="66176">MLVYIMEHFLSCRPENPDIDIYLIKSLETRVGSQTTIMGVANSLHDTIRDAPLGQILRFVTKNRLFKYPEEHPEFELPAALNHLLSNADLGHACHTGTETPSTIVNPTSDQNTIEGSDIESKALDTDGITDAAPNATENGVILVDWYSDQDPANPQNWSNLRRALVGLVICFYTFVVYLSSAIYSPSTEGVMERFGVSNLEATLGLAMYVLGYGIGPLLFSPLGEIPRIGRNPVYIVTFGIFVIISIPTALVDSFAGLIVLRFLQGFFGSPCLASGGASLGDMYGMIHMPLAMIAWVGAMSCGPSLGPLISAYAVTAKGWRWSLFESIWVSAPVLIALFVCMPETSASNILLRRAQRLRRSAGSQRLQSQSEIDQAHLTVSGIAVDALIKPLEITIKDPAVLFVQIYSAILYAIYYSYFEVFPLVFPVYYGMSIGEVGLVFICIAVGCILAIILYGLYLYYVLIPRMKKSGIAQQEEVLSPGLAACFGPTIGLFIFAWTARVSIHWIVPVIGVTIYAGSIFTVLQVVFLYIPMTYPQYAASLFAANDFFRSALASGSILFAHPLYKNLGFAKGTSLLGGLSVIGIFGMWVLFFYGAKLRALSKFAT</sequence>
<feature type="transmembrane region" description="Helical" evidence="6">
    <location>
        <begin position="576"/>
        <end position="596"/>
    </location>
</feature>
<dbReference type="GO" id="GO:0005886">
    <property type="term" value="C:plasma membrane"/>
    <property type="evidence" value="ECO:0007669"/>
    <property type="project" value="TreeGrafter"/>
</dbReference>
<feature type="domain" description="Major facilitator superfamily (MFS) profile" evidence="7">
    <location>
        <begin position="166"/>
        <end position="606"/>
    </location>
</feature>
<dbReference type="AlphaFoldDB" id="F9FY26"/>
<dbReference type="STRING" id="660025.F9FY26"/>
<dbReference type="InterPro" id="IPR036259">
    <property type="entry name" value="MFS_trans_sf"/>
</dbReference>
<evidence type="ECO:0000256" key="3">
    <source>
        <dbReference type="ARBA" id="ARBA00022989"/>
    </source>
</evidence>
<evidence type="ECO:0000259" key="7">
    <source>
        <dbReference type="PROSITE" id="PS50850"/>
    </source>
</evidence>
<evidence type="ECO:0000256" key="2">
    <source>
        <dbReference type="ARBA" id="ARBA00022692"/>
    </source>
</evidence>
<comment type="subcellular location">
    <subcellularLocation>
        <location evidence="1">Membrane</location>
        <topology evidence="1">Multi-pass membrane protein</topology>
    </subcellularLocation>
</comment>
<dbReference type="SUPFAM" id="SSF103473">
    <property type="entry name" value="MFS general substrate transporter"/>
    <property type="match status" value="1"/>
</dbReference>
<dbReference type="GO" id="GO:0015244">
    <property type="term" value="F:fluconazole transmembrane transporter activity"/>
    <property type="evidence" value="ECO:0007669"/>
    <property type="project" value="TreeGrafter"/>
</dbReference>
<feature type="transmembrane region" description="Helical" evidence="6">
    <location>
        <begin position="482"/>
        <end position="500"/>
    </location>
</feature>
<keyword evidence="5" id="KW-0325">Glycoprotein</keyword>
<dbReference type="InterPro" id="IPR020846">
    <property type="entry name" value="MFS_dom"/>
</dbReference>
<keyword evidence="4 6" id="KW-0472">Membrane</keyword>
<keyword evidence="3 6" id="KW-1133">Transmembrane helix</keyword>
<evidence type="ECO:0000256" key="4">
    <source>
        <dbReference type="ARBA" id="ARBA00023136"/>
    </source>
</evidence>
<dbReference type="PROSITE" id="PS50850">
    <property type="entry name" value="MFS"/>
    <property type="match status" value="1"/>
</dbReference>
<comment type="caution">
    <text evidence="8">The sequence shown here is derived from an EMBL/GenBank/DDBJ whole genome shotgun (WGS) entry which is preliminary data.</text>
</comment>
<dbReference type="PANTHER" id="PTHR23502">
    <property type="entry name" value="MAJOR FACILITATOR SUPERFAMILY"/>
    <property type="match status" value="1"/>
</dbReference>
<dbReference type="Gene3D" id="1.20.1250.20">
    <property type="entry name" value="MFS general substrate transporter like domains"/>
    <property type="match status" value="1"/>
</dbReference>
<feature type="transmembrane region" description="Helical" evidence="6">
    <location>
        <begin position="258"/>
        <end position="281"/>
    </location>
</feature>
<dbReference type="PANTHER" id="PTHR23502:SF23">
    <property type="entry name" value="FLUCONAZOLE RESISTANCE PROTEIN 1"/>
    <property type="match status" value="1"/>
</dbReference>
<feature type="transmembrane region" description="Helical" evidence="6">
    <location>
        <begin position="543"/>
        <end position="564"/>
    </location>
</feature>
<gene>
    <name evidence="8" type="ORF">FOXB_11308</name>
</gene>
<feature type="transmembrane region" description="Helical" evidence="6">
    <location>
        <begin position="439"/>
        <end position="461"/>
    </location>
</feature>
<accession>F9FY26</accession>
<feature type="transmembrane region" description="Helical" evidence="6">
    <location>
        <begin position="204"/>
        <end position="221"/>
    </location>
</feature>
<feature type="transmembrane region" description="Helical" evidence="6">
    <location>
        <begin position="233"/>
        <end position="252"/>
    </location>
</feature>
<protein>
    <recommendedName>
        <fullName evidence="7">Major facilitator superfamily (MFS) profile domain-containing protein</fullName>
    </recommendedName>
</protein>
<dbReference type="GO" id="GO:1990961">
    <property type="term" value="P:xenobiotic detoxification by transmembrane export across the plasma membrane"/>
    <property type="evidence" value="ECO:0007669"/>
    <property type="project" value="TreeGrafter"/>
</dbReference>
<evidence type="ECO:0000256" key="1">
    <source>
        <dbReference type="ARBA" id="ARBA00004141"/>
    </source>
</evidence>
<dbReference type="InterPro" id="IPR011701">
    <property type="entry name" value="MFS"/>
</dbReference>
<evidence type="ECO:0000256" key="5">
    <source>
        <dbReference type="ARBA" id="ARBA00023180"/>
    </source>
</evidence>